<dbReference type="AlphaFoldDB" id="A0A3B0ZCX2"/>
<name>A0A3B0ZCX2_9ZZZZ</name>
<dbReference type="Pfam" id="PF11743">
    <property type="entry name" value="DUF3301"/>
    <property type="match status" value="1"/>
</dbReference>
<keyword evidence="1" id="KW-1133">Transmembrane helix</keyword>
<reference evidence="2" key="1">
    <citation type="submission" date="2018-06" db="EMBL/GenBank/DDBJ databases">
        <authorList>
            <person name="Zhirakovskaya E."/>
        </authorList>
    </citation>
    <scope>NUCLEOTIDE SEQUENCE</scope>
</reference>
<sequence>MSVAEFIIIFTLIAVIFYWIDTIRTKELAVMHGKNACKDAGITFLDQTVEIKKVRLKRNPRGSMVFYREYQFEFSSDGVRRVDAKIIMLGKQLLKLQLSAYPEIIQANPDDLKPDSEQSSATIEAKVVEIKSPKNR</sequence>
<keyword evidence="1" id="KW-0812">Transmembrane</keyword>
<organism evidence="2">
    <name type="scientific">hydrothermal vent metagenome</name>
    <dbReference type="NCBI Taxonomy" id="652676"/>
    <lineage>
        <taxon>unclassified sequences</taxon>
        <taxon>metagenomes</taxon>
        <taxon>ecological metagenomes</taxon>
    </lineage>
</organism>
<evidence type="ECO:0000256" key="1">
    <source>
        <dbReference type="SAM" id="Phobius"/>
    </source>
</evidence>
<dbReference type="InterPro" id="IPR021732">
    <property type="entry name" value="DUF3301"/>
</dbReference>
<keyword evidence="1" id="KW-0472">Membrane</keyword>
<gene>
    <name evidence="2" type="ORF">MNBD_GAMMA23-1445</name>
</gene>
<evidence type="ECO:0000313" key="2">
    <source>
        <dbReference type="EMBL" id="VAW91268.1"/>
    </source>
</evidence>
<dbReference type="EMBL" id="UOFT01000008">
    <property type="protein sequence ID" value="VAW91268.1"/>
    <property type="molecule type" value="Genomic_DNA"/>
</dbReference>
<accession>A0A3B0ZCX2</accession>
<evidence type="ECO:0008006" key="3">
    <source>
        <dbReference type="Google" id="ProtNLM"/>
    </source>
</evidence>
<protein>
    <recommendedName>
        <fullName evidence="3">DUF3301 domain-containing protein</fullName>
    </recommendedName>
</protein>
<proteinExistence type="predicted"/>
<feature type="transmembrane region" description="Helical" evidence="1">
    <location>
        <begin position="6"/>
        <end position="23"/>
    </location>
</feature>